<dbReference type="Proteomes" id="UP000230750">
    <property type="component" value="Unassembled WGS sequence"/>
</dbReference>
<dbReference type="AlphaFoldDB" id="A0A2G8LPA4"/>
<accession>A0A2G8LPA4</accession>
<reference evidence="1 2" key="1">
    <citation type="journal article" date="2017" name="PLoS Biol.">
        <title>The sea cucumber genome provides insights into morphological evolution and visceral regeneration.</title>
        <authorList>
            <person name="Zhang X."/>
            <person name="Sun L."/>
            <person name="Yuan J."/>
            <person name="Sun Y."/>
            <person name="Gao Y."/>
            <person name="Zhang L."/>
            <person name="Li S."/>
            <person name="Dai H."/>
            <person name="Hamel J.F."/>
            <person name="Liu C."/>
            <person name="Yu Y."/>
            <person name="Liu S."/>
            <person name="Lin W."/>
            <person name="Guo K."/>
            <person name="Jin S."/>
            <person name="Xu P."/>
            <person name="Storey K.B."/>
            <person name="Huan P."/>
            <person name="Zhang T."/>
            <person name="Zhou Y."/>
            <person name="Zhang J."/>
            <person name="Lin C."/>
            <person name="Li X."/>
            <person name="Xing L."/>
            <person name="Huo D."/>
            <person name="Sun M."/>
            <person name="Wang L."/>
            <person name="Mercier A."/>
            <person name="Li F."/>
            <person name="Yang H."/>
            <person name="Xiang J."/>
        </authorList>
    </citation>
    <scope>NUCLEOTIDE SEQUENCE [LARGE SCALE GENOMIC DNA]</scope>
    <source>
        <strain evidence="1">Shaxun</strain>
        <tissue evidence="1">Muscle</tissue>
    </source>
</reference>
<sequence length="228" mass="25494">MLVLLHTIHIHATEQDESCGNLSTVCPALCKFIQTAEQDESSRILCNVGPAPCKFIYTDYTEQDKSCRNLSTVGPAPCKFIYTTQVESCRTLSNMGPALSKFIYTDYTEQDESCRNLSTVGPAPCKFNRLHRAGRVLSESQHCRSCSMQVHAYIYYRAGRVVSESQHCGSCSMQVHIQTIPAGRVQPDSVSKCLESGFSLNYEEQPLHGRSKCTYKQEGTLCREVKTK</sequence>
<protein>
    <submittedName>
        <fullName evidence="1">Uncharacterized protein</fullName>
    </submittedName>
</protein>
<organism evidence="1 2">
    <name type="scientific">Stichopus japonicus</name>
    <name type="common">Sea cucumber</name>
    <dbReference type="NCBI Taxonomy" id="307972"/>
    <lineage>
        <taxon>Eukaryota</taxon>
        <taxon>Metazoa</taxon>
        <taxon>Echinodermata</taxon>
        <taxon>Eleutherozoa</taxon>
        <taxon>Echinozoa</taxon>
        <taxon>Holothuroidea</taxon>
        <taxon>Aspidochirotacea</taxon>
        <taxon>Aspidochirotida</taxon>
        <taxon>Stichopodidae</taxon>
        <taxon>Apostichopus</taxon>
    </lineage>
</organism>
<evidence type="ECO:0000313" key="1">
    <source>
        <dbReference type="EMBL" id="PIK62042.1"/>
    </source>
</evidence>
<name>A0A2G8LPA4_STIJA</name>
<proteinExistence type="predicted"/>
<evidence type="ECO:0000313" key="2">
    <source>
        <dbReference type="Proteomes" id="UP000230750"/>
    </source>
</evidence>
<gene>
    <name evidence="1" type="ORF">BSL78_01053</name>
</gene>
<keyword evidence="2" id="KW-1185">Reference proteome</keyword>
<dbReference type="EMBL" id="MRZV01000020">
    <property type="protein sequence ID" value="PIK62042.1"/>
    <property type="molecule type" value="Genomic_DNA"/>
</dbReference>
<comment type="caution">
    <text evidence="1">The sequence shown here is derived from an EMBL/GenBank/DDBJ whole genome shotgun (WGS) entry which is preliminary data.</text>
</comment>